<dbReference type="KEGG" id="sat:SYN_02370"/>
<evidence type="ECO:0000256" key="1">
    <source>
        <dbReference type="ARBA" id="ARBA00000968"/>
    </source>
</evidence>
<dbReference type="FunFam" id="2.40.30.20:FF:000004">
    <property type="entry name" value="Riboflavin synthase, alpha subunit"/>
    <property type="match status" value="1"/>
</dbReference>
<evidence type="ECO:0000256" key="6">
    <source>
        <dbReference type="ARBA" id="ARBA00013950"/>
    </source>
</evidence>
<evidence type="ECO:0000313" key="13">
    <source>
        <dbReference type="EMBL" id="ABC76062.1"/>
    </source>
</evidence>
<dbReference type="EC" id="2.5.1.9" evidence="5 10"/>
<keyword evidence="9" id="KW-0677">Repeat</keyword>
<dbReference type="PIRSF" id="PIRSF000498">
    <property type="entry name" value="Riboflavin_syn_A"/>
    <property type="match status" value="1"/>
</dbReference>
<organism evidence="13 14">
    <name type="scientific">Syntrophus aciditrophicus (strain SB)</name>
    <dbReference type="NCBI Taxonomy" id="56780"/>
    <lineage>
        <taxon>Bacteria</taxon>
        <taxon>Pseudomonadati</taxon>
        <taxon>Thermodesulfobacteriota</taxon>
        <taxon>Syntrophia</taxon>
        <taxon>Syntrophales</taxon>
        <taxon>Syntrophaceae</taxon>
        <taxon>Syntrophus</taxon>
    </lineage>
</organism>
<dbReference type="GO" id="GO:0009231">
    <property type="term" value="P:riboflavin biosynthetic process"/>
    <property type="evidence" value="ECO:0007669"/>
    <property type="project" value="UniProtKB-KW"/>
</dbReference>
<dbReference type="RefSeq" id="WP_011416097.1">
    <property type="nucleotide sequence ID" value="NC_007759.1"/>
</dbReference>
<dbReference type="InterPro" id="IPR001783">
    <property type="entry name" value="Lumazine-bd"/>
</dbReference>
<gene>
    <name evidence="13" type="ORF">SYN_02370</name>
</gene>
<evidence type="ECO:0000256" key="11">
    <source>
        <dbReference type="PROSITE-ProRule" id="PRU00524"/>
    </source>
</evidence>
<dbReference type="EMBL" id="CP000252">
    <property type="protein sequence ID" value="ABC76062.1"/>
    <property type="molecule type" value="Genomic_DNA"/>
</dbReference>
<dbReference type="AlphaFoldDB" id="Q2LQM9"/>
<dbReference type="NCBIfam" id="NF006767">
    <property type="entry name" value="PRK09289.1"/>
    <property type="match status" value="1"/>
</dbReference>
<feature type="repeat" description="Lumazine-binding" evidence="11">
    <location>
        <begin position="97"/>
        <end position="193"/>
    </location>
</feature>
<sequence length="215" mass="23777">MFTGLVQGIGTVLRLSRRGEDALLEIETDMNLEDVRIGDSIAVNGACLTATSYSRRSFTADVSAETLSRTDLGFLQPGQRVNLEKSLRLTDFMGGHIVLGHVDGLGKIVERSVKSGSIIFRIEVEPELSRYIVSKGSVAVDGVSLTVNRCEENVFYVNMISHTAERTTLGFKKKGDWVNIETDILGKYVDRLLNPEQKKESGVSMELLMKQGFMK</sequence>
<dbReference type="Gene3D" id="2.40.30.20">
    <property type="match status" value="2"/>
</dbReference>
<feature type="domain" description="Lumazine-binding" evidence="12">
    <location>
        <begin position="97"/>
        <end position="193"/>
    </location>
</feature>
<dbReference type="PANTHER" id="PTHR21098">
    <property type="entry name" value="RIBOFLAVIN SYNTHASE ALPHA CHAIN"/>
    <property type="match status" value="1"/>
</dbReference>
<evidence type="ECO:0000313" key="14">
    <source>
        <dbReference type="Proteomes" id="UP000001933"/>
    </source>
</evidence>
<evidence type="ECO:0000256" key="9">
    <source>
        <dbReference type="ARBA" id="ARBA00022737"/>
    </source>
</evidence>
<evidence type="ECO:0000256" key="5">
    <source>
        <dbReference type="ARBA" id="ARBA00012827"/>
    </source>
</evidence>
<keyword evidence="8 13" id="KW-0808">Transferase</keyword>
<dbReference type="FunCoup" id="Q2LQM9">
    <property type="interactions" value="478"/>
</dbReference>
<evidence type="ECO:0000256" key="2">
    <source>
        <dbReference type="ARBA" id="ARBA00002803"/>
    </source>
</evidence>
<dbReference type="PROSITE" id="PS51177">
    <property type="entry name" value="LUMAZINE_BIND"/>
    <property type="match status" value="2"/>
</dbReference>
<keyword evidence="7" id="KW-0686">Riboflavin biosynthesis</keyword>
<evidence type="ECO:0000256" key="7">
    <source>
        <dbReference type="ARBA" id="ARBA00022619"/>
    </source>
</evidence>
<comment type="catalytic activity">
    <reaction evidence="1">
        <text>2 6,7-dimethyl-8-(1-D-ribityl)lumazine + H(+) = 5-amino-6-(D-ribitylamino)uracil + riboflavin</text>
        <dbReference type="Rhea" id="RHEA:20772"/>
        <dbReference type="ChEBI" id="CHEBI:15378"/>
        <dbReference type="ChEBI" id="CHEBI:15934"/>
        <dbReference type="ChEBI" id="CHEBI:57986"/>
        <dbReference type="ChEBI" id="CHEBI:58201"/>
        <dbReference type="EC" id="2.5.1.9"/>
    </reaction>
</comment>
<evidence type="ECO:0000259" key="12">
    <source>
        <dbReference type="PROSITE" id="PS51177"/>
    </source>
</evidence>
<comment type="subunit">
    <text evidence="4">Homotrimer.</text>
</comment>
<evidence type="ECO:0000256" key="8">
    <source>
        <dbReference type="ARBA" id="ARBA00022679"/>
    </source>
</evidence>
<comment type="pathway">
    <text evidence="3">Cofactor biosynthesis; riboflavin biosynthesis; riboflavin from 2-hydroxy-3-oxobutyl phosphate and 5-amino-6-(D-ribitylamino)uracil: step 2/2.</text>
</comment>
<dbReference type="InterPro" id="IPR017938">
    <property type="entry name" value="Riboflavin_synthase-like_b-brl"/>
</dbReference>
<dbReference type="FunFam" id="2.40.30.20:FF:000003">
    <property type="entry name" value="Riboflavin synthase, alpha subunit"/>
    <property type="match status" value="1"/>
</dbReference>
<proteinExistence type="predicted"/>
<dbReference type="HOGENOM" id="CLU_034388_2_0_7"/>
<comment type="function">
    <text evidence="2">Catalyzes the dismutation of two molecules of 6,7-dimethyl-8-ribityllumazine, resulting in the formation of riboflavin and 5-amino-6-(D-ribitylamino)uracil.</text>
</comment>
<feature type="domain" description="Lumazine-binding" evidence="12">
    <location>
        <begin position="1"/>
        <end position="96"/>
    </location>
</feature>
<dbReference type="NCBIfam" id="TIGR00187">
    <property type="entry name" value="ribE"/>
    <property type="match status" value="1"/>
</dbReference>
<dbReference type="InterPro" id="IPR026017">
    <property type="entry name" value="Lumazine-bd_dom"/>
</dbReference>
<evidence type="ECO:0000256" key="4">
    <source>
        <dbReference type="ARBA" id="ARBA00011233"/>
    </source>
</evidence>
<dbReference type="PANTHER" id="PTHR21098:SF12">
    <property type="entry name" value="RIBOFLAVIN SYNTHASE"/>
    <property type="match status" value="1"/>
</dbReference>
<evidence type="ECO:0000256" key="10">
    <source>
        <dbReference type="NCBIfam" id="TIGR00187"/>
    </source>
</evidence>
<dbReference type="CDD" id="cd00402">
    <property type="entry name" value="Riboflavin_synthase_like"/>
    <property type="match status" value="1"/>
</dbReference>
<dbReference type="Pfam" id="PF00677">
    <property type="entry name" value="Lum_binding"/>
    <property type="match status" value="2"/>
</dbReference>
<dbReference type="SUPFAM" id="SSF63380">
    <property type="entry name" value="Riboflavin synthase domain-like"/>
    <property type="match status" value="2"/>
</dbReference>
<dbReference type="NCBIfam" id="NF009566">
    <property type="entry name" value="PRK13020.1"/>
    <property type="match status" value="1"/>
</dbReference>
<evidence type="ECO:0000256" key="3">
    <source>
        <dbReference type="ARBA" id="ARBA00004887"/>
    </source>
</evidence>
<accession>Q2LQM9</accession>
<protein>
    <recommendedName>
        <fullName evidence="6 10">Riboflavin synthase</fullName>
        <ecNumber evidence="5 10">2.5.1.9</ecNumber>
    </recommendedName>
</protein>
<name>Q2LQM9_SYNAS</name>
<dbReference type="InParanoid" id="Q2LQM9"/>
<dbReference type="Proteomes" id="UP000001933">
    <property type="component" value="Chromosome"/>
</dbReference>
<dbReference type="GO" id="GO:0004746">
    <property type="term" value="F:riboflavin synthase activity"/>
    <property type="evidence" value="ECO:0007669"/>
    <property type="project" value="UniProtKB-UniRule"/>
</dbReference>
<dbReference type="eggNOG" id="COG0307">
    <property type="taxonomic scope" value="Bacteria"/>
</dbReference>
<feature type="repeat" description="Lumazine-binding" evidence="11">
    <location>
        <begin position="1"/>
        <end position="96"/>
    </location>
</feature>
<reference evidence="13 14" key="1">
    <citation type="journal article" date="2007" name="Proc. Natl. Acad. Sci. U.S.A.">
        <title>The genome of Syntrophus aciditrophicus: life at the thermodynamic limit of microbial growth.</title>
        <authorList>
            <person name="McInerney M.J."/>
            <person name="Rohlin L."/>
            <person name="Mouttaki H."/>
            <person name="Kim U."/>
            <person name="Krupp R.S."/>
            <person name="Rios-Hernandez L."/>
            <person name="Sieber J."/>
            <person name="Struchtemeyer C.G."/>
            <person name="Bhattacharyya A."/>
            <person name="Campbell J.W."/>
            <person name="Gunsalus R.P."/>
        </authorList>
    </citation>
    <scope>NUCLEOTIDE SEQUENCE [LARGE SCALE GENOMIC DNA]</scope>
    <source>
        <strain evidence="13 14">SB</strain>
    </source>
</reference>
<dbReference type="InterPro" id="IPR023366">
    <property type="entry name" value="ATP_synth_asu-like_sf"/>
</dbReference>
<dbReference type="OrthoDB" id="9788537at2"/>
<keyword evidence="14" id="KW-1185">Reference proteome</keyword>
<dbReference type="STRING" id="56780.SYN_02370"/>